<reference evidence="1 3" key="2">
    <citation type="journal article" date="2014" name="BMC Genomics">
        <title>An improved genome release (version Mt4.0) for the model legume Medicago truncatula.</title>
        <authorList>
            <person name="Tang H."/>
            <person name="Krishnakumar V."/>
            <person name="Bidwell S."/>
            <person name="Rosen B."/>
            <person name="Chan A."/>
            <person name="Zhou S."/>
            <person name="Gentzbittel L."/>
            <person name="Childs K.L."/>
            <person name="Yandell M."/>
            <person name="Gundlach H."/>
            <person name="Mayer K.F."/>
            <person name="Schwartz D.C."/>
            <person name="Town C.D."/>
        </authorList>
    </citation>
    <scope>GENOME REANNOTATION</scope>
    <source>
        <strain evidence="2 3">cv. Jemalong A17</strain>
    </source>
</reference>
<organism evidence="1 3">
    <name type="scientific">Medicago truncatula</name>
    <name type="common">Barrel medic</name>
    <name type="synonym">Medicago tribuloides</name>
    <dbReference type="NCBI Taxonomy" id="3880"/>
    <lineage>
        <taxon>Eukaryota</taxon>
        <taxon>Viridiplantae</taxon>
        <taxon>Streptophyta</taxon>
        <taxon>Embryophyta</taxon>
        <taxon>Tracheophyta</taxon>
        <taxon>Spermatophyta</taxon>
        <taxon>Magnoliopsida</taxon>
        <taxon>eudicotyledons</taxon>
        <taxon>Gunneridae</taxon>
        <taxon>Pentapetalae</taxon>
        <taxon>rosids</taxon>
        <taxon>fabids</taxon>
        <taxon>Fabales</taxon>
        <taxon>Fabaceae</taxon>
        <taxon>Papilionoideae</taxon>
        <taxon>50 kb inversion clade</taxon>
        <taxon>NPAAA clade</taxon>
        <taxon>Hologalegina</taxon>
        <taxon>IRL clade</taxon>
        <taxon>Trifolieae</taxon>
        <taxon>Medicago</taxon>
    </lineage>
</organism>
<dbReference type="GO" id="GO:0005737">
    <property type="term" value="C:cytoplasm"/>
    <property type="evidence" value="ECO:0000318"/>
    <property type="project" value="GO_Central"/>
</dbReference>
<dbReference type="HOGENOM" id="CLU_2174753_0_0_1"/>
<proteinExistence type="predicted"/>
<dbReference type="EMBL" id="CM001221">
    <property type="protein sequence ID" value="AES99627.1"/>
    <property type="molecule type" value="Genomic_DNA"/>
</dbReference>
<dbReference type="EnsemblPlants" id="AES99627">
    <property type="protein sequence ID" value="AES99627"/>
    <property type="gene ID" value="MTR_5g082980"/>
</dbReference>
<evidence type="ECO:0000313" key="2">
    <source>
        <dbReference type="EnsemblPlants" id="AES99627"/>
    </source>
</evidence>
<accession>G7K267</accession>
<evidence type="ECO:0000313" key="1">
    <source>
        <dbReference type="EMBL" id="AES99627.1"/>
    </source>
</evidence>
<dbReference type="Proteomes" id="UP000002051">
    <property type="component" value="Chromosome 5"/>
</dbReference>
<keyword evidence="3" id="KW-1185">Reference proteome</keyword>
<gene>
    <name evidence="1" type="ordered locus">MTR_5g082980</name>
</gene>
<evidence type="ECO:0000313" key="3">
    <source>
        <dbReference type="Proteomes" id="UP000002051"/>
    </source>
</evidence>
<dbReference type="AlphaFoldDB" id="G7K267"/>
<reference evidence="2" key="3">
    <citation type="submission" date="2015-04" db="UniProtKB">
        <authorList>
            <consortium name="EnsemblPlants"/>
        </authorList>
    </citation>
    <scope>IDENTIFICATION</scope>
    <source>
        <strain evidence="2">cv. Jemalong A17</strain>
    </source>
</reference>
<dbReference type="GO" id="GO:0006629">
    <property type="term" value="P:lipid metabolic process"/>
    <property type="evidence" value="ECO:0000318"/>
    <property type="project" value="GO_Central"/>
</dbReference>
<protein>
    <submittedName>
        <fullName evidence="1">Temperature-induced lipocalin, putative</fullName>
    </submittedName>
</protein>
<name>G7K267_MEDTR</name>
<sequence>MKVTKTDSYDYYKVRKLVRNIFMNKIVLNKLKGYPKRIKDFIVVMDRWRKCYMVEGDGRNPRRRWWQKRCTCKQTHLDDESYNKLVQKTKDDGYDATKLHKTPQSKPPPQ</sequence>
<dbReference type="GO" id="GO:0000302">
    <property type="term" value="P:response to reactive oxygen species"/>
    <property type="evidence" value="ECO:0000318"/>
    <property type="project" value="GO_Central"/>
</dbReference>
<reference evidence="1 3" key="1">
    <citation type="journal article" date="2011" name="Nature">
        <title>The Medicago genome provides insight into the evolution of rhizobial symbioses.</title>
        <authorList>
            <person name="Young N.D."/>
            <person name="Debelle F."/>
            <person name="Oldroyd G.E."/>
            <person name="Geurts R."/>
            <person name="Cannon S.B."/>
            <person name="Udvardi M.K."/>
            <person name="Benedito V.A."/>
            <person name="Mayer K.F."/>
            <person name="Gouzy J."/>
            <person name="Schoof H."/>
            <person name="Van de Peer Y."/>
            <person name="Proost S."/>
            <person name="Cook D.R."/>
            <person name="Meyers B.C."/>
            <person name="Spannagl M."/>
            <person name="Cheung F."/>
            <person name="De Mita S."/>
            <person name="Krishnakumar V."/>
            <person name="Gundlach H."/>
            <person name="Zhou S."/>
            <person name="Mudge J."/>
            <person name="Bharti A.K."/>
            <person name="Murray J.D."/>
            <person name="Naoumkina M.A."/>
            <person name="Rosen B."/>
            <person name="Silverstein K.A."/>
            <person name="Tang H."/>
            <person name="Rombauts S."/>
            <person name="Zhao P.X."/>
            <person name="Zhou P."/>
            <person name="Barbe V."/>
            <person name="Bardou P."/>
            <person name="Bechner M."/>
            <person name="Bellec A."/>
            <person name="Berger A."/>
            <person name="Berges H."/>
            <person name="Bidwell S."/>
            <person name="Bisseling T."/>
            <person name="Choisne N."/>
            <person name="Couloux A."/>
            <person name="Denny R."/>
            <person name="Deshpande S."/>
            <person name="Dai X."/>
            <person name="Doyle J.J."/>
            <person name="Dudez A.M."/>
            <person name="Farmer A.D."/>
            <person name="Fouteau S."/>
            <person name="Franken C."/>
            <person name="Gibelin C."/>
            <person name="Gish J."/>
            <person name="Goldstein S."/>
            <person name="Gonzalez A.J."/>
            <person name="Green P.J."/>
            <person name="Hallab A."/>
            <person name="Hartog M."/>
            <person name="Hua A."/>
            <person name="Humphray S.J."/>
            <person name="Jeong D.H."/>
            <person name="Jing Y."/>
            <person name="Jocker A."/>
            <person name="Kenton S.M."/>
            <person name="Kim D.J."/>
            <person name="Klee K."/>
            <person name="Lai H."/>
            <person name="Lang C."/>
            <person name="Lin S."/>
            <person name="Macmil S.L."/>
            <person name="Magdelenat G."/>
            <person name="Matthews L."/>
            <person name="McCorrison J."/>
            <person name="Monaghan E.L."/>
            <person name="Mun J.H."/>
            <person name="Najar F.Z."/>
            <person name="Nicholson C."/>
            <person name="Noirot C."/>
            <person name="O'Bleness M."/>
            <person name="Paule C.R."/>
            <person name="Poulain J."/>
            <person name="Prion F."/>
            <person name="Qin B."/>
            <person name="Qu C."/>
            <person name="Retzel E.F."/>
            <person name="Riddle C."/>
            <person name="Sallet E."/>
            <person name="Samain S."/>
            <person name="Samson N."/>
            <person name="Sanders I."/>
            <person name="Saurat O."/>
            <person name="Scarpelli C."/>
            <person name="Schiex T."/>
            <person name="Segurens B."/>
            <person name="Severin A.J."/>
            <person name="Sherrier D.J."/>
            <person name="Shi R."/>
            <person name="Sims S."/>
            <person name="Singer S.R."/>
            <person name="Sinharoy S."/>
            <person name="Sterck L."/>
            <person name="Viollet A."/>
            <person name="Wang B.B."/>
            <person name="Wang K."/>
            <person name="Wang M."/>
            <person name="Wang X."/>
            <person name="Warfsmann J."/>
            <person name="Weissenbach J."/>
            <person name="White D.D."/>
            <person name="White J.D."/>
            <person name="Wiley G.B."/>
            <person name="Wincker P."/>
            <person name="Xing Y."/>
            <person name="Yang L."/>
            <person name="Yao Z."/>
            <person name="Ying F."/>
            <person name="Zhai J."/>
            <person name="Zhou L."/>
            <person name="Zuber A."/>
            <person name="Denarie J."/>
            <person name="Dixon R.A."/>
            <person name="May G.D."/>
            <person name="Schwartz D.C."/>
            <person name="Rogers J."/>
            <person name="Quetier F."/>
            <person name="Town C.D."/>
            <person name="Roe B.A."/>
        </authorList>
    </citation>
    <scope>NUCLEOTIDE SEQUENCE [LARGE SCALE GENOMIC DNA]</scope>
    <source>
        <strain evidence="1">A17</strain>
        <strain evidence="2 3">cv. Jemalong A17</strain>
    </source>
</reference>
<dbReference type="PaxDb" id="3880-AES99627"/>